<feature type="compositionally biased region" description="Polar residues" evidence="1">
    <location>
        <begin position="256"/>
        <end position="265"/>
    </location>
</feature>
<evidence type="ECO:0000256" key="1">
    <source>
        <dbReference type="SAM" id="MobiDB-lite"/>
    </source>
</evidence>
<accession>A0A914Q3N5</accession>
<feature type="compositionally biased region" description="Low complexity" evidence="1">
    <location>
        <begin position="62"/>
        <end position="92"/>
    </location>
</feature>
<dbReference type="AlphaFoldDB" id="A0A914Q3N5"/>
<sequence length="265" mass="28386">MLKPEMSKFKASQRLINPNKASNNSQKKVSQTCTFEAALELLDEKSSNNFSIVATTASVKSTSFFTSSKTTSTTNSESMSSVTSDETSSLVSMLENAVTNPSSSSSSGSGPGHKRPRLKRPAALNSSKNFPSELSEKRAKIQFGLASNKGSTTFIFPKPEANIPGGIKSKLPPPAIPAIARLSPANTVKMLSSSTSASTSTANNRNSIHGRKTISIREQQQKQIGRAHEVINRLKAEQKNKGLSSSQEPQRSRPSTANSLNLKKS</sequence>
<feature type="compositionally biased region" description="Low complexity" evidence="1">
    <location>
        <begin position="192"/>
        <end position="207"/>
    </location>
</feature>
<feature type="compositionally biased region" description="Low complexity" evidence="1">
    <location>
        <begin position="244"/>
        <end position="255"/>
    </location>
</feature>
<evidence type="ECO:0000313" key="2">
    <source>
        <dbReference type="Proteomes" id="UP000887578"/>
    </source>
</evidence>
<evidence type="ECO:0000313" key="3">
    <source>
        <dbReference type="WBParaSite" id="PDA_v2.g25417.t1"/>
    </source>
</evidence>
<reference evidence="3" key="1">
    <citation type="submission" date="2022-11" db="UniProtKB">
        <authorList>
            <consortium name="WormBaseParasite"/>
        </authorList>
    </citation>
    <scope>IDENTIFICATION</scope>
</reference>
<name>A0A914Q3N5_9BILA</name>
<organism evidence="2 3">
    <name type="scientific">Panagrolaimus davidi</name>
    <dbReference type="NCBI Taxonomy" id="227884"/>
    <lineage>
        <taxon>Eukaryota</taxon>
        <taxon>Metazoa</taxon>
        <taxon>Ecdysozoa</taxon>
        <taxon>Nematoda</taxon>
        <taxon>Chromadorea</taxon>
        <taxon>Rhabditida</taxon>
        <taxon>Tylenchina</taxon>
        <taxon>Panagrolaimomorpha</taxon>
        <taxon>Panagrolaimoidea</taxon>
        <taxon>Panagrolaimidae</taxon>
        <taxon>Panagrolaimus</taxon>
    </lineage>
</organism>
<feature type="compositionally biased region" description="Polar residues" evidence="1">
    <location>
        <begin position="14"/>
        <end position="30"/>
    </location>
</feature>
<dbReference type="WBParaSite" id="PDA_v2.g25417.t1">
    <property type="protein sequence ID" value="PDA_v2.g25417.t1"/>
    <property type="gene ID" value="PDA_v2.g25417"/>
</dbReference>
<protein>
    <submittedName>
        <fullName evidence="3">Uncharacterized protein</fullName>
    </submittedName>
</protein>
<dbReference type="Proteomes" id="UP000887578">
    <property type="component" value="Unplaced"/>
</dbReference>
<proteinExistence type="predicted"/>
<feature type="region of interest" description="Disordered" evidence="1">
    <location>
        <begin position="62"/>
        <end position="135"/>
    </location>
</feature>
<keyword evidence="2" id="KW-1185">Reference proteome</keyword>
<feature type="compositionally biased region" description="Basic and acidic residues" evidence="1">
    <location>
        <begin position="226"/>
        <end position="240"/>
    </location>
</feature>
<feature type="region of interest" description="Disordered" evidence="1">
    <location>
        <begin position="1"/>
        <end position="30"/>
    </location>
</feature>
<feature type="region of interest" description="Disordered" evidence="1">
    <location>
        <begin position="191"/>
        <end position="265"/>
    </location>
</feature>